<dbReference type="InterPro" id="IPR036948">
    <property type="entry name" value="Ribosomal_eL21_sf"/>
</dbReference>
<name>A0A8J6E1E1_9EUKA</name>
<comment type="similarity">
    <text evidence="1">Belongs to the eukaryotic ribosomal protein eL21 family.</text>
</comment>
<dbReference type="GO" id="GO:0006412">
    <property type="term" value="P:translation"/>
    <property type="evidence" value="ECO:0007669"/>
    <property type="project" value="InterPro"/>
</dbReference>
<dbReference type="FunFam" id="2.30.30.70:FF:000001">
    <property type="entry name" value="60S ribosomal protein L21"/>
    <property type="match status" value="1"/>
</dbReference>
<dbReference type="EMBL" id="JAHDYR010000007">
    <property type="protein sequence ID" value="KAG9396234.1"/>
    <property type="molecule type" value="Genomic_DNA"/>
</dbReference>
<dbReference type="InterPro" id="IPR001147">
    <property type="entry name" value="Ribosomal_eL21"/>
</dbReference>
<dbReference type="GO" id="GO:0005840">
    <property type="term" value="C:ribosome"/>
    <property type="evidence" value="ECO:0007669"/>
    <property type="project" value="UniProtKB-KW"/>
</dbReference>
<keyword evidence="3" id="KW-0687">Ribonucleoprotein</keyword>
<organism evidence="5 6">
    <name type="scientific">Carpediemonas membranifera</name>
    <dbReference type="NCBI Taxonomy" id="201153"/>
    <lineage>
        <taxon>Eukaryota</taxon>
        <taxon>Metamonada</taxon>
        <taxon>Carpediemonas-like organisms</taxon>
        <taxon>Carpediemonas</taxon>
    </lineage>
</organism>
<evidence type="ECO:0000313" key="6">
    <source>
        <dbReference type="Proteomes" id="UP000717585"/>
    </source>
</evidence>
<dbReference type="GO" id="GO:1990904">
    <property type="term" value="C:ribonucleoprotein complex"/>
    <property type="evidence" value="ECO:0007669"/>
    <property type="project" value="UniProtKB-KW"/>
</dbReference>
<dbReference type="Gene3D" id="2.30.30.70">
    <property type="entry name" value="Ribosomal protein L21"/>
    <property type="match status" value="1"/>
</dbReference>
<evidence type="ECO:0000256" key="2">
    <source>
        <dbReference type="ARBA" id="ARBA00022980"/>
    </source>
</evidence>
<keyword evidence="2 5" id="KW-0689">Ribosomal protein</keyword>
<protein>
    <submittedName>
        <fullName evidence="5">Ribosomal protein L21e</fullName>
    </submittedName>
</protein>
<dbReference type="Gene3D" id="6.10.250.3260">
    <property type="match status" value="1"/>
</dbReference>
<proteinExistence type="inferred from homology"/>
<evidence type="ECO:0000313" key="4">
    <source>
        <dbReference type="EMBL" id="KAG9394515.1"/>
    </source>
</evidence>
<dbReference type="AlphaFoldDB" id="A0A8J6E1E1"/>
<evidence type="ECO:0000256" key="1">
    <source>
        <dbReference type="ARBA" id="ARBA00008427"/>
    </source>
</evidence>
<accession>A0A8J6E1E1</accession>
<evidence type="ECO:0000313" key="5">
    <source>
        <dbReference type="EMBL" id="KAG9396234.1"/>
    </source>
</evidence>
<dbReference type="PANTHER" id="PTHR20981">
    <property type="entry name" value="60S RIBOSOMAL PROTEIN L21"/>
    <property type="match status" value="1"/>
</dbReference>
<dbReference type="SUPFAM" id="SSF50104">
    <property type="entry name" value="Translation proteins SH3-like domain"/>
    <property type="match status" value="1"/>
</dbReference>
<gene>
    <name evidence="5" type="ORF">J8273_2586</name>
    <name evidence="4" type="ORF">J8273_4189</name>
</gene>
<dbReference type="Proteomes" id="UP000717585">
    <property type="component" value="Unassembled WGS sequence"/>
</dbReference>
<dbReference type="InterPro" id="IPR008991">
    <property type="entry name" value="Translation_prot_SH3-like_sf"/>
</dbReference>
<comment type="caution">
    <text evidence="5">The sequence shown here is derived from an EMBL/GenBank/DDBJ whole genome shotgun (WGS) entry which is preliminary data.</text>
</comment>
<sequence length="158" mass="17772">MPHCNGYRHGTRYMFRQGFRQAGVPAPARTLVPYRLGDHVDIKANAAVHKSLPHKFYHGKTGVVWNVSPRAIGVEVNKRVGGRIMKKRIHVRVEHIKLSNLKAEIKARARRNDELKAEAKKTGVKVELKRMPGAPREATYVKGTGIIDVAPLPHMPTY</sequence>
<dbReference type="GO" id="GO:0003735">
    <property type="term" value="F:structural constituent of ribosome"/>
    <property type="evidence" value="ECO:0007669"/>
    <property type="project" value="InterPro"/>
</dbReference>
<keyword evidence="6" id="KW-1185">Reference proteome</keyword>
<evidence type="ECO:0000256" key="3">
    <source>
        <dbReference type="ARBA" id="ARBA00023274"/>
    </source>
</evidence>
<dbReference type="EMBL" id="JAHDYR010000015">
    <property type="protein sequence ID" value="KAG9394515.1"/>
    <property type="molecule type" value="Genomic_DNA"/>
</dbReference>
<dbReference type="Pfam" id="PF01157">
    <property type="entry name" value="Ribosomal_L21e"/>
    <property type="match status" value="1"/>
</dbReference>
<reference evidence="5" key="1">
    <citation type="submission" date="2021-05" db="EMBL/GenBank/DDBJ databases">
        <title>A free-living protist that lacks canonical eukaryotic 1 DNA replication and segregation systems.</title>
        <authorList>
            <person name="Salas-Leiva D.E."/>
            <person name="Tromer E.C."/>
            <person name="Curtis B.A."/>
            <person name="Jerlstrom-Hultqvist J."/>
            <person name="Kolisko M."/>
            <person name="Yi Z."/>
            <person name="Salas-Leiva J.S."/>
            <person name="Gallot-Lavallee L."/>
            <person name="Kops G.J.P.L."/>
            <person name="Archibald J.M."/>
            <person name="Simpson A.G.B."/>
            <person name="Roger A.J."/>
        </authorList>
    </citation>
    <scope>NUCLEOTIDE SEQUENCE</scope>
    <source>
        <strain evidence="5">BICM</strain>
    </source>
</reference>
<dbReference type="OrthoDB" id="1539250at2759"/>